<comment type="caution">
    <text evidence="1">The sequence shown here is derived from an EMBL/GenBank/DDBJ whole genome shotgun (WGS) entry which is preliminary data.</text>
</comment>
<evidence type="ECO:0008006" key="3">
    <source>
        <dbReference type="Google" id="ProtNLM"/>
    </source>
</evidence>
<dbReference type="EMBL" id="JAOVZR010000001">
    <property type="protein sequence ID" value="MCY0146273.1"/>
    <property type="molecule type" value="Genomic_DNA"/>
</dbReference>
<dbReference type="Gene3D" id="1.20.120.520">
    <property type="entry name" value="nmb1532 protein domain like"/>
    <property type="match status" value="1"/>
</dbReference>
<reference evidence="1" key="1">
    <citation type="submission" date="2022-10" db="EMBL/GenBank/DDBJ databases">
        <title>Hoeflea sp. G2-23, isolated from marine algae.</title>
        <authorList>
            <person name="Kristyanto S."/>
            <person name="Kim J.M."/>
            <person name="Jeon C.O."/>
        </authorList>
    </citation>
    <scope>NUCLEOTIDE SEQUENCE</scope>
    <source>
        <strain evidence="1">G2-23</strain>
    </source>
</reference>
<accession>A0ABT3Z3C5</accession>
<proteinExistence type="predicted"/>
<dbReference type="RefSeq" id="WP_267651953.1">
    <property type="nucleotide sequence ID" value="NZ_JAOVZR010000001.1"/>
</dbReference>
<dbReference type="Proteomes" id="UP001073227">
    <property type="component" value="Unassembled WGS sequence"/>
</dbReference>
<name>A0ABT3Z3C5_9HYPH</name>
<evidence type="ECO:0000313" key="2">
    <source>
        <dbReference type="Proteomes" id="UP001073227"/>
    </source>
</evidence>
<protein>
    <recommendedName>
        <fullName evidence="3">Hemerythrin-like domain-containing protein</fullName>
    </recommendedName>
</protein>
<gene>
    <name evidence="1" type="ORF">OEG84_00705</name>
</gene>
<organism evidence="1 2">
    <name type="scientific">Hoeflea algicola</name>
    <dbReference type="NCBI Taxonomy" id="2983763"/>
    <lineage>
        <taxon>Bacteria</taxon>
        <taxon>Pseudomonadati</taxon>
        <taxon>Pseudomonadota</taxon>
        <taxon>Alphaproteobacteria</taxon>
        <taxon>Hyphomicrobiales</taxon>
        <taxon>Rhizobiaceae</taxon>
        <taxon>Hoeflea</taxon>
    </lineage>
</organism>
<keyword evidence="2" id="KW-1185">Reference proteome</keyword>
<sequence length="230" mass="25729">MNAQTETLAAHDEKEDLYYAVHKGLRLANARMLIALGQLDPFDDSAVAATLRRLSDHIEMGLCHLADENSEIHTVLDQRLPGAADHAGEDHEHHEEAFGELRRLADALVVAKTGRPALLRKLYQRFALFVADDFKHMNEEETVIQPQIEEHFSAPEITTIRERIVASIPPETMVLFMRAMLGAASRPERAEMVTGMKAGMPNEVFPDFMAAVVGNPWKYGEWESLEAALC</sequence>
<evidence type="ECO:0000313" key="1">
    <source>
        <dbReference type="EMBL" id="MCY0146273.1"/>
    </source>
</evidence>